<dbReference type="EMBL" id="BMAO01016551">
    <property type="protein sequence ID" value="GFR09455.1"/>
    <property type="molecule type" value="Genomic_DNA"/>
</dbReference>
<evidence type="ECO:0000313" key="1">
    <source>
        <dbReference type="EMBL" id="GFR09455.1"/>
    </source>
</evidence>
<name>A0A8X6GUW0_TRICU</name>
<protein>
    <submittedName>
        <fullName evidence="1">Uncharacterized protein</fullName>
    </submittedName>
</protein>
<reference evidence="1" key="1">
    <citation type="submission" date="2020-07" db="EMBL/GenBank/DDBJ databases">
        <title>Multicomponent nature underlies the extraordinary mechanical properties of spider dragline silk.</title>
        <authorList>
            <person name="Kono N."/>
            <person name="Nakamura H."/>
            <person name="Mori M."/>
            <person name="Yoshida Y."/>
            <person name="Ohtoshi R."/>
            <person name="Malay A.D."/>
            <person name="Moran D.A.P."/>
            <person name="Tomita M."/>
            <person name="Numata K."/>
            <person name="Arakawa K."/>
        </authorList>
    </citation>
    <scope>NUCLEOTIDE SEQUENCE</scope>
</reference>
<evidence type="ECO:0000313" key="2">
    <source>
        <dbReference type="Proteomes" id="UP000887116"/>
    </source>
</evidence>
<accession>A0A8X6GUW0</accession>
<comment type="caution">
    <text evidence="1">The sequence shown here is derived from an EMBL/GenBank/DDBJ whole genome shotgun (WGS) entry which is preliminary data.</text>
</comment>
<keyword evidence="2" id="KW-1185">Reference proteome</keyword>
<gene>
    <name evidence="1" type="ORF">TNCT_136951</name>
</gene>
<sequence>MRMKLTKRDFFHGSVQFRKEFEKKFTQKNIIPDWLEDMRRYYIWEPSEIFSVGKKPPPEYPDSEELDVG</sequence>
<dbReference type="AlphaFoldDB" id="A0A8X6GUW0"/>
<proteinExistence type="predicted"/>
<dbReference type="Proteomes" id="UP000887116">
    <property type="component" value="Unassembled WGS sequence"/>
</dbReference>
<organism evidence="1 2">
    <name type="scientific">Trichonephila clavata</name>
    <name type="common">Joro spider</name>
    <name type="synonym">Nephila clavata</name>
    <dbReference type="NCBI Taxonomy" id="2740835"/>
    <lineage>
        <taxon>Eukaryota</taxon>
        <taxon>Metazoa</taxon>
        <taxon>Ecdysozoa</taxon>
        <taxon>Arthropoda</taxon>
        <taxon>Chelicerata</taxon>
        <taxon>Arachnida</taxon>
        <taxon>Araneae</taxon>
        <taxon>Araneomorphae</taxon>
        <taxon>Entelegynae</taxon>
        <taxon>Araneoidea</taxon>
        <taxon>Nephilidae</taxon>
        <taxon>Trichonephila</taxon>
    </lineage>
</organism>